<accession>A0ABQ1GDC9</accession>
<feature type="domain" description="HTH araC/xylS-type" evidence="4">
    <location>
        <begin position="174"/>
        <end position="273"/>
    </location>
</feature>
<evidence type="ECO:0000256" key="2">
    <source>
        <dbReference type="ARBA" id="ARBA00023125"/>
    </source>
</evidence>
<dbReference type="InterPro" id="IPR018060">
    <property type="entry name" value="HTH_AraC"/>
</dbReference>
<dbReference type="SUPFAM" id="SSF46689">
    <property type="entry name" value="Homeodomain-like"/>
    <property type="match status" value="2"/>
</dbReference>
<dbReference type="EMBL" id="BMHF01000009">
    <property type="protein sequence ID" value="GGA41458.1"/>
    <property type="molecule type" value="Genomic_DNA"/>
</dbReference>
<dbReference type="CDD" id="cd06986">
    <property type="entry name" value="cupin_MmsR-like_N"/>
    <property type="match status" value="1"/>
</dbReference>
<evidence type="ECO:0000256" key="1">
    <source>
        <dbReference type="ARBA" id="ARBA00023015"/>
    </source>
</evidence>
<dbReference type="Pfam" id="PF02311">
    <property type="entry name" value="AraC_binding"/>
    <property type="match status" value="1"/>
</dbReference>
<keyword evidence="6" id="KW-1185">Reference proteome</keyword>
<dbReference type="SUPFAM" id="SSF51215">
    <property type="entry name" value="Regulatory protein AraC"/>
    <property type="match status" value="1"/>
</dbReference>
<dbReference type="Proteomes" id="UP000609323">
    <property type="component" value="Unassembled WGS sequence"/>
</dbReference>
<keyword evidence="3" id="KW-0804">Transcription</keyword>
<proteinExistence type="predicted"/>
<protein>
    <submittedName>
        <fullName evidence="5">AraC family transcriptional regulator</fullName>
    </submittedName>
</protein>
<dbReference type="InterPro" id="IPR020449">
    <property type="entry name" value="Tscrpt_reg_AraC-type_HTH"/>
</dbReference>
<evidence type="ECO:0000313" key="6">
    <source>
        <dbReference type="Proteomes" id="UP000609323"/>
    </source>
</evidence>
<name>A0ABQ1GDC9_9BACL</name>
<dbReference type="PANTHER" id="PTHR43280">
    <property type="entry name" value="ARAC-FAMILY TRANSCRIPTIONAL REGULATOR"/>
    <property type="match status" value="1"/>
</dbReference>
<dbReference type="PROSITE" id="PS01124">
    <property type="entry name" value="HTH_ARAC_FAMILY_2"/>
    <property type="match status" value="1"/>
</dbReference>
<dbReference type="PANTHER" id="PTHR43280:SF2">
    <property type="entry name" value="HTH-TYPE TRANSCRIPTIONAL REGULATOR EXSA"/>
    <property type="match status" value="1"/>
</dbReference>
<comment type="caution">
    <text evidence="5">The sequence shown here is derived from an EMBL/GenBank/DDBJ whole genome shotgun (WGS) entry which is preliminary data.</text>
</comment>
<organism evidence="5 6">
    <name type="scientific">Paenibacillus physcomitrellae</name>
    <dbReference type="NCBI Taxonomy" id="1619311"/>
    <lineage>
        <taxon>Bacteria</taxon>
        <taxon>Bacillati</taxon>
        <taxon>Bacillota</taxon>
        <taxon>Bacilli</taxon>
        <taxon>Bacillales</taxon>
        <taxon>Paenibacillaceae</taxon>
        <taxon>Paenibacillus</taxon>
    </lineage>
</organism>
<dbReference type="SMART" id="SM00342">
    <property type="entry name" value="HTH_ARAC"/>
    <property type="match status" value="1"/>
</dbReference>
<dbReference type="PRINTS" id="PR00032">
    <property type="entry name" value="HTHARAC"/>
</dbReference>
<gene>
    <name evidence="5" type="ORF">GCM10010917_28430</name>
</gene>
<keyword evidence="2" id="KW-0238">DNA-binding</keyword>
<dbReference type="InterPro" id="IPR018062">
    <property type="entry name" value="HTH_AraC-typ_CS"/>
</dbReference>
<evidence type="ECO:0000259" key="4">
    <source>
        <dbReference type="PROSITE" id="PS01124"/>
    </source>
</evidence>
<dbReference type="PROSITE" id="PS00041">
    <property type="entry name" value="HTH_ARAC_FAMILY_1"/>
    <property type="match status" value="1"/>
</dbReference>
<keyword evidence="1" id="KW-0805">Transcription regulation</keyword>
<dbReference type="Gene3D" id="1.10.10.60">
    <property type="entry name" value="Homeodomain-like"/>
    <property type="match status" value="2"/>
</dbReference>
<dbReference type="Pfam" id="PF12833">
    <property type="entry name" value="HTH_18"/>
    <property type="match status" value="1"/>
</dbReference>
<evidence type="ECO:0000256" key="3">
    <source>
        <dbReference type="ARBA" id="ARBA00023163"/>
    </source>
</evidence>
<reference evidence="6" key="1">
    <citation type="journal article" date="2019" name="Int. J. Syst. Evol. Microbiol.">
        <title>The Global Catalogue of Microorganisms (GCM) 10K type strain sequencing project: providing services to taxonomists for standard genome sequencing and annotation.</title>
        <authorList>
            <consortium name="The Broad Institute Genomics Platform"/>
            <consortium name="The Broad Institute Genome Sequencing Center for Infectious Disease"/>
            <person name="Wu L."/>
            <person name="Ma J."/>
        </authorList>
    </citation>
    <scope>NUCLEOTIDE SEQUENCE [LARGE SCALE GENOMIC DNA]</scope>
    <source>
        <strain evidence="6">CGMCC 1.15044</strain>
    </source>
</reference>
<dbReference type="InterPro" id="IPR009057">
    <property type="entry name" value="Homeodomain-like_sf"/>
</dbReference>
<dbReference type="Gene3D" id="2.60.120.280">
    <property type="entry name" value="Regulatory protein AraC"/>
    <property type="match status" value="1"/>
</dbReference>
<sequence>MSAANPDFPGYDVLRVLFAGESQTPPSHRLGPKIYDFYLFHYIEEGNGIFRTEKGTYRLRAGSGFMIEPDHLVSYESDPETPWRYRWLAFNGAGAKELARDAGFSQDTPVVHSSSYGPIPEALSSVLTAFREQQEGAGMAALGYLYLIMAEAKRSLLSGTPNTEGEAHIQRVVKQMIHYMTSQYAYPISIEEMCSGLGYNRAYLSRVFKKGTGMSPVTYLLKLRIDKARYLLRDRPDLSIEQIAASVGLTDPLYFSRQFKRFYGEAPSTYRRSVTRG</sequence>
<dbReference type="InterPro" id="IPR003313">
    <property type="entry name" value="AraC-bd"/>
</dbReference>
<evidence type="ECO:0000313" key="5">
    <source>
        <dbReference type="EMBL" id="GGA41458.1"/>
    </source>
</evidence>
<dbReference type="RefSeq" id="WP_094093852.1">
    <property type="nucleotide sequence ID" value="NZ_BMHF01000009.1"/>
</dbReference>
<dbReference type="InterPro" id="IPR037923">
    <property type="entry name" value="HTH-like"/>
</dbReference>